<dbReference type="Proteomes" id="UP000308092">
    <property type="component" value="Unassembled WGS sequence"/>
</dbReference>
<dbReference type="GO" id="GO:0005742">
    <property type="term" value="C:mitochondrial outer membrane translocase complex"/>
    <property type="evidence" value="ECO:0007669"/>
    <property type="project" value="InterPro"/>
</dbReference>
<keyword evidence="2" id="KW-1185">Reference proteome</keyword>
<dbReference type="GO" id="GO:0030150">
    <property type="term" value="P:protein import into mitochondrial matrix"/>
    <property type="evidence" value="ECO:0007669"/>
    <property type="project" value="InterPro"/>
</dbReference>
<dbReference type="Pfam" id="PF17112">
    <property type="entry name" value="Tom6"/>
    <property type="match status" value="1"/>
</dbReference>
<evidence type="ECO:0000313" key="2">
    <source>
        <dbReference type="Proteomes" id="UP000308092"/>
    </source>
</evidence>
<dbReference type="VEuPathDB" id="FungiDB:EYZ11_001786"/>
<sequence>MAPKQVIVSSGRPQKGFLSAAYDEITHPENATIVRSLLVFGAGVAFLHSSLSELLLPPPFRVGQAAHHSPSEKMNSTLACDAMFLGSSLMDTCIILRQ</sequence>
<protein>
    <recommendedName>
        <fullName evidence="3">TOM core complex subunit Tom6</fullName>
    </recommendedName>
</protein>
<reference evidence="1 2" key="1">
    <citation type="submission" date="2019-03" db="EMBL/GenBank/DDBJ databases">
        <title>The genome sequence of a newly discovered highly antifungal drug resistant Aspergillus species, Aspergillus tanneri NIH 1004.</title>
        <authorList>
            <person name="Mounaud S."/>
            <person name="Singh I."/>
            <person name="Joardar V."/>
            <person name="Pakala S."/>
            <person name="Pakala S."/>
            <person name="Venepally P."/>
            <person name="Hoover J."/>
            <person name="Nierman W."/>
            <person name="Chung J."/>
            <person name="Losada L."/>
        </authorList>
    </citation>
    <scope>NUCLEOTIDE SEQUENCE [LARGE SCALE GENOMIC DNA]</scope>
    <source>
        <strain evidence="1 2">NIH1004</strain>
    </source>
</reference>
<gene>
    <name evidence="1" type="ORF">EYZ11_001786</name>
</gene>
<comment type="caution">
    <text evidence="1">The sequence shown here is derived from an EMBL/GenBank/DDBJ whole genome shotgun (WGS) entry which is preliminary data.</text>
</comment>
<name>A0A4S3JSC2_9EURO</name>
<accession>A0A4S3JSC2</accession>
<organism evidence="1 2">
    <name type="scientific">Aspergillus tanneri</name>
    <dbReference type="NCBI Taxonomy" id="1220188"/>
    <lineage>
        <taxon>Eukaryota</taxon>
        <taxon>Fungi</taxon>
        <taxon>Dikarya</taxon>
        <taxon>Ascomycota</taxon>
        <taxon>Pezizomycotina</taxon>
        <taxon>Eurotiomycetes</taxon>
        <taxon>Eurotiomycetidae</taxon>
        <taxon>Eurotiales</taxon>
        <taxon>Aspergillaceae</taxon>
        <taxon>Aspergillus</taxon>
        <taxon>Aspergillus subgen. Circumdati</taxon>
    </lineage>
</organism>
<dbReference type="AlphaFoldDB" id="A0A4S3JSC2"/>
<dbReference type="InterPro" id="IPR020266">
    <property type="entry name" value="Tom6"/>
</dbReference>
<dbReference type="EMBL" id="SOSA01000036">
    <property type="protein sequence ID" value="THC98723.1"/>
    <property type="molecule type" value="Genomic_DNA"/>
</dbReference>
<evidence type="ECO:0000313" key="1">
    <source>
        <dbReference type="EMBL" id="THC98723.1"/>
    </source>
</evidence>
<proteinExistence type="predicted"/>
<evidence type="ECO:0008006" key="3">
    <source>
        <dbReference type="Google" id="ProtNLM"/>
    </source>
</evidence>